<dbReference type="OrthoDB" id="7594143at2"/>
<dbReference type="Proteomes" id="UP000438476">
    <property type="component" value="Unassembled WGS sequence"/>
</dbReference>
<feature type="region of interest" description="Disordered" evidence="1">
    <location>
        <begin position="1"/>
        <end position="40"/>
    </location>
</feature>
<feature type="compositionally biased region" description="Basic and acidic residues" evidence="1">
    <location>
        <begin position="1"/>
        <end position="24"/>
    </location>
</feature>
<feature type="transmembrane region" description="Helical" evidence="2">
    <location>
        <begin position="53"/>
        <end position="72"/>
    </location>
</feature>
<keyword evidence="4" id="KW-1185">Reference proteome</keyword>
<dbReference type="AlphaFoldDB" id="A0A6I4T5S3"/>
<evidence type="ECO:0000256" key="2">
    <source>
        <dbReference type="SAM" id="Phobius"/>
    </source>
</evidence>
<dbReference type="EMBL" id="WTYT01000002">
    <property type="protein sequence ID" value="MXO65270.1"/>
    <property type="molecule type" value="Genomic_DNA"/>
</dbReference>
<keyword evidence="2" id="KW-1133">Transmembrane helix</keyword>
<dbReference type="RefSeq" id="WP_160735683.1">
    <property type="nucleotide sequence ID" value="NZ_WTYT01000002.1"/>
</dbReference>
<reference evidence="3 4" key="1">
    <citation type="submission" date="2019-12" db="EMBL/GenBank/DDBJ databases">
        <title>Genomic-based taxomic classification of the family Erythrobacteraceae.</title>
        <authorList>
            <person name="Xu L."/>
        </authorList>
    </citation>
    <scope>NUCLEOTIDE SEQUENCE [LARGE SCALE GENOMIC DNA]</scope>
    <source>
        <strain evidence="3 4">LMG 29518</strain>
    </source>
</reference>
<evidence type="ECO:0000313" key="3">
    <source>
        <dbReference type="EMBL" id="MXO65270.1"/>
    </source>
</evidence>
<proteinExistence type="predicted"/>
<evidence type="ECO:0000256" key="1">
    <source>
        <dbReference type="SAM" id="MobiDB-lite"/>
    </source>
</evidence>
<name>A0A6I4T5S3_9SPHN</name>
<gene>
    <name evidence="3" type="ORF">GRI91_05850</name>
</gene>
<feature type="transmembrane region" description="Helical" evidence="2">
    <location>
        <begin position="78"/>
        <end position="96"/>
    </location>
</feature>
<organism evidence="3 4">
    <name type="scientific">Altericroceibacterium endophyticum</name>
    <dbReference type="NCBI Taxonomy" id="1808508"/>
    <lineage>
        <taxon>Bacteria</taxon>
        <taxon>Pseudomonadati</taxon>
        <taxon>Pseudomonadota</taxon>
        <taxon>Alphaproteobacteria</taxon>
        <taxon>Sphingomonadales</taxon>
        <taxon>Erythrobacteraceae</taxon>
        <taxon>Altericroceibacterium</taxon>
    </lineage>
</organism>
<keyword evidence="2" id="KW-0812">Transmembrane</keyword>
<accession>A0A6I4T5S3</accession>
<evidence type="ECO:0000313" key="4">
    <source>
        <dbReference type="Proteomes" id="UP000438476"/>
    </source>
</evidence>
<protein>
    <submittedName>
        <fullName evidence="3">Uncharacterized protein</fullName>
    </submittedName>
</protein>
<comment type="caution">
    <text evidence="3">The sequence shown here is derived from an EMBL/GenBank/DDBJ whole genome shotgun (WGS) entry which is preliminary data.</text>
</comment>
<sequence length="249" mass="27162">MSDLTRDSDRLIGEARRVRDDNRSGGRHHRNPSIGRGSAEAKRNHLLRKVKRVIVAIIAIVVAAGIAGAIIGGIGFTGVMLTLLAIMAAVTAFSVFPRMKTPQRSDLNKGNVQQLVSRTELWLEAQRPALPAPAATLVNQIGVQLDGLGVQLDGIDQTHPAAVETRKLVGEHLPEMVEAYRRVPAHLRREERAGGTPDAQLTDSLNKISREIDQVTRKLADGALDDLAIQTRYLDYKYGVDDTTSPENT</sequence>
<keyword evidence="2" id="KW-0472">Membrane</keyword>